<organism evidence="16 17">
    <name type="scientific">Acacia crassicarpa</name>
    <name type="common">northern wattle</name>
    <dbReference type="NCBI Taxonomy" id="499986"/>
    <lineage>
        <taxon>Eukaryota</taxon>
        <taxon>Viridiplantae</taxon>
        <taxon>Streptophyta</taxon>
        <taxon>Embryophyta</taxon>
        <taxon>Tracheophyta</taxon>
        <taxon>Spermatophyta</taxon>
        <taxon>Magnoliopsida</taxon>
        <taxon>eudicotyledons</taxon>
        <taxon>Gunneridae</taxon>
        <taxon>Pentapetalae</taxon>
        <taxon>rosids</taxon>
        <taxon>fabids</taxon>
        <taxon>Fabales</taxon>
        <taxon>Fabaceae</taxon>
        <taxon>Caesalpinioideae</taxon>
        <taxon>mimosoid clade</taxon>
        <taxon>Acacieae</taxon>
        <taxon>Acacia</taxon>
    </lineage>
</organism>
<dbReference type="InterPro" id="IPR018451">
    <property type="entry name" value="NAF/FISL_domain"/>
</dbReference>
<accession>A0AAE1MK86</accession>
<dbReference type="InterPro" id="IPR008271">
    <property type="entry name" value="Ser/Thr_kinase_AS"/>
</dbReference>
<dbReference type="Gene3D" id="1.10.510.10">
    <property type="entry name" value="Transferase(Phosphotransferase) domain 1"/>
    <property type="match status" value="1"/>
</dbReference>
<keyword evidence="17" id="KW-1185">Reference proteome</keyword>
<evidence type="ECO:0000256" key="4">
    <source>
        <dbReference type="ARBA" id="ARBA00022527"/>
    </source>
</evidence>
<dbReference type="Proteomes" id="UP001293593">
    <property type="component" value="Unassembled WGS sequence"/>
</dbReference>
<dbReference type="GO" id="GO:0004674">
    <property type="term" value="F:protein serine/threonine kinase activity"/>
    <property type="evidence" value="ECO:0007669"/>
    <property type="project" value="UniProtKB-KW"/>
</dbReference>
<evidence type="ECO:0000256" key="6">
    <source>
        <dbReference type="ARBA" id="ARBA00022741"/>
    </source>
</evidence>
<dbReference type="CDD" id="cd12195">
    <property type="entry name" value="CIPK_C"/>
    <property type="match status" value="1"/>
</dbReference>
<dbReference type="InterPro" id="IPR017441">
    <property type="entry name" value="Protein_kinase_ATP_BS"/>
</dbReference>
<dbReference type="AlphaFoldDB" id="A0AAE1MK86"/>
<evidence type="ECO:0000256" key="8">
    <source>
        <dbReference type="ARBA" id="ARBA00022840"/>
    </source>
</evidence>
<comment type="caution">
    <text evidence="16">The sequence shown here is derived from an EMBL/GenBank/DDBJ whole genome shotgun (WGS) entry which is preliminary data.</text>
</comment>
<dbReference type="Pfam" id="PF00069">
    <property type="entry name" value="Pkinase"/>
    <property type="match status" value="1"/>
</dbReference>
<comment type="function">
    <text evidence="11">CIPK serine-threonine protein kinases interact with CBL proteins. Binding of a CBL protein to the regulatory NAF domain of CIPK protein lead to the activation of the kinase in a calcium-dependent manner.</text>
</comment>
<evidence type="ECO:0000256" key="2">
    <source>
        <dbReference type="ARBA" id="ARBA00006234"/>
    </source>
</evidence>
<keyword evidence="5" id="KW-0808">Transferase</keyword>
<keyword evidence="4 13" id="KW-0723">Serine/threonine-protein kinase</keyword>
<dbReference type="Pfam" id="PF03822">
    <property type="entry name" value="NAF"/>
    <property type="match status" value="1"/>
</dbReference>
<dbReference type="SUPFAM" id="SSF56112">
    <property type="entry name" value="Protein kinase-like (PK-like)"/>
    <property type="match status" value="1"/>
</dbReference>
<comment type="cofactor">
    <cofactor evidence="1">
        <name>Mn(2+)</name>
        <dbReference type="ChEBI" id="CHEBI:29035"/>
    </cofactor>
</comment>
<dbReference type="InterPro" id="IPR004041">
    <property type="entry name" value="NAF_dom"/>
</dbReference>
<dbReference type="PROSITE" id="PS50816">
    <property type="entry name" value="NAF"/>
    <property type="match status" value="1"/>
</dbReference>
<evidence type="ECO:0000256" key="3">
    <source>
        <dbReference type="ARBA" id="ARBA00012513"/>
    </source>
</evidence>
<evidence type="ECO:0000256" key="5">
    <source>
        <dbReference type="ARBA" id="ARBA00022679"/>
    </source>
</evidence>
<dbReference type="PROSITE" id="PS00108">
    <property type="entry name" value="PROTEIN_KINASE_ST"/>
    <property type="match status" value="1"/>
</dbReference>
<keyword evidence="6 12" id="KW-0547">Nucleotide-binding</keyword>
<evidence type="ECO:0000256" key="12">
    <source>
        <dbReference type="PROSITE-ProRule" id="PRU10141"/>
    </source>
</evidence>
<proteinExistence type="inferred from homology"/>
<dbReference type="PANTHER" id="PTHR43895:SF160">
    <property type="entry name" value="CBL-INTERACTING SERINE_THREONINE-PROTEIN KINASE 14"/>
    <property type="match status" value="1"/>
</dbReference>
<dbReference type="PANTHER" id="PTHR43895">
    <property type="entry name" value="CALCIUM/CALMODULIN-DEPENDENT PROTEIN KINASE KINASE-RELATED"/>
    <property type="match status" value="1"/>
</dbReference>
<dbReference type="EMBL" id="JAWXYG010000007">
    <property type="protein sequence ID" value="KAK4268449.1"/>
    <property type="molecule type" value="Genomic_DNA"/>
</dbReference>
<keyword evidence="7" id="KW-0418">Kinase</keyword>
<evidence type="ECO:0000256" key="11">
    <source>
        <dbReference type="ARBA" id="ARBA00058225"/>
    </source>
</evidence>
<feature type="domain" description="NAF" evidence="15">
    <location>
        <begin position="316"/>
        <end position="340"/>
    </location>
</feature>
<sequence>MFQTIRQMNRIIDNEERAAESVSSSPMPEEKLDGVLLGKYEICRLLGFGGFGKVYEACHVVTKQSVAIKVVSKRDLRERGLMSQFQTEIAAMRRLNHPHIVKLYEVLATKTKIFLVIEFAKGGELFDKFVKSGPFGEDQHRRWFQQLISAVQHCHSRGVFHRDLKLDNLLLDEDLNIKVSDFGLSATTKDIRPDGKLHALCGTPAYLAPEMLNDKGYDGDKVDVWQCGVVLYVLTFESLPFTGANVQTQLRRIRRGEVRIPRRGKPENLIHLMKRLLDPNAKRRITIDEILKDPWFKKGYTEIKVQQKNLEWEDENRPKSLNAFHLISFGSGFDMSGLFLDRPELEFSGSVERIVSKETPRRIVEIVEAAADRDIVTVTGKEDGMGAKVEGHDGTFAILIGVYRLTDELVVIEVKKKEQDGDMGAQFWKDKLRSRILELEHKPE</sequence>
<dbReference type="EC" id="2.7.11.1" evidence="3"/>
<feature type="binding site" evidence="12">
    <location>
        <position position="69"/>
    </location>
    <ligand>
        <name>ATP</name>
        <dbReference type="ChEBI" id="CHEBI:30616"/>
    </ligand>
</feature>
<dbReference type="FunFam" id="3.30.200.20:FF:000042">
    <property type="entry name" value="Aurora kinase A"/>
    <property type="match status" value="1"/>
</dbReference>
<protein>
    <recommendedName>
        <fullName evidence="3">non-specific serine/threonine protein kinase</fullName>
        <ecNumber evidence="3">2.7.11.1</ecNumber>
    </recommendedName>
</protein>
<comment type="catalytic activity">
    <reaction evidence="10">
        <text>L-seryl-[protein] + ATP = O-phospho-L-seryl-[protein] + ADP + H(+)</text>
        <dbReference type="Rhea" id="RHEA:17989"/>
        <dbReference type="Rhea" id="RHEA-COMP:9863"/>
        <dbReference type="Rhea" id="RHEA-COMP:11604"/>
        <dbReference type="ChEBI" id="CHEBI:15378"/>
        <dbReference type="ChEBI" id="CHEBI:29999"/>
        <dbReference type="ChEBI" id="CHEBI:30616"/>
        <dbReference type="ChEBI" id="CHEBI:83421"/>
        <dbReference type="ChEBI" id="CHEBI:456216"/>
        <dbReference type="EC" id="2.7.11.1"/>
    </reaction>
</comment>
<evidence type="ECO:0000256" key="9">
    <source>
        <dbReference type="ARBA" id="ARBA00047899"/>
    </source>
</evidence>
<dbReference type="GO" id="GO:0007165">
    <property type="term" value="P:signal transduction"/>
    <property type="evidence" value="ECO:0007669"/>
    <property type="project" value="InterPro"/>
</dbReference>
<evidence type="ECO:0000256" key="1">
    <source>
        <dbReference type="ARBA" id="ARBA00001936"/>
    </source>
</evidence>
<evidence type="ECO:0000256" key="7">
    <source>
        <dbReference type="ARBA" id="ARBA00022777"/>
    </source>
</evidence>
<reference evidence="16" key="1">
    <citation type="submission" date="2023-10" db="EMBL/GenBank/DDBJ databases">
        <title>Chromosome-level genome of the transformable northern wattle, Acacia crassicarpa.</title>
        <authorList>
            <person name="Massaro I."/>
            <person name="Sinha N.R."/>
            <person name="Poethig S."/>
            <person name="Leichty A.R."/>
        </authorList>
    </citation>
    <scope>NUCLEOTIDE SEQUENCE</scope>
    <source>
        <strain evidence="16">Acra3RX</strain>
        <tissue evidence="16">Leaf</tissue>
    </source>
</reference>
<dbReference type="InterPro" id="IPR000719">
    <property type="entry name" value="Prot_kinase_dom"/>
</dbReference>
<dbReference type="FunFam" id="1.10.510.10:FF:000571">
    <property type="entry name" value="Maternal embryonic leucine zipper kinase"/>
    <property type="match status" value="1"/>
</dbReference>
<comment type="catalytic activity">
    <reaction evidence="9">
        <text>L-threonyl-[protein] + ATP = O-phospho-L-threonyl-[protein] + ADP + H(+)</text>
        <dbReference type="Rhea" id="RHEA:46608"/>
        <dbReference type="Rhea" id="RHEA-COMP:11060"/>
        <dbReference type="Rhea" id="RHEA-COMP:11605"/>
        <dbReference type="ChEBI" id="CHEBI:15378"/>
        <dbReference type="ChEBI" id="CHEBI:30013"/>
        <dbReference type="ChEBI" id="CHEBI:30616"/>
        <dbReference type="ChEBI" id="CHEBI:61977"/>
        <dbReference type="ChEBI" id="CHEBI:456216"/>
        <dbReference type="EC" id="2.7.11.1"/>
    </reaction>
</comment>
<evidence type="ECO:0000256" key="10">
    <source>
        <dbReference type="ARBA" id="ARBA00048679"/>
    </source>
</evidence>
<evidence type="ECO:0000259" key="15">
    <source>
        <dbReference type="PROSITE" id="PS50816"/>
    </source>
</evidence>
<gene>
    <name evidence="16" type="ORF">QN277_025105</name>
</gene>
<feature type="domain" description="Protein kinase" evidence="14">
    <location>
        <begin position="40"/>
        <end position="296"/>
    </location>
</feature>
<keyword evidence="8 12" id="KW-0067">ATP-binding</keyword>
<dbReference type="Gene3D" id="3.30.310.80">
    <property type="entry name" value="Kinase associated domain 1, KA1"/>
    <property type="match status" value="1"/>
</dbReference>
<comment type="similarity">
    <text evidence="2">Belongs to the protein kinase superfamily. CAMK Ser/Thr protein kinase family. SNF1 subfamily.</text>
</comment>
<dbReference type="InterPro" id="IPR011009">
    <property type="entry name" value="Kinase-like_dom_sf"/>
</dbReference>
<dbReference type="SMART" id="SM00220">
    <property type="entry name" value="S_TKc"/>
    <property type="match status" value="1"/>
</dbReference>
<evidence type="ECO:0000313" key="16">
    <source>
        <dbReference type="EMBL" id="KAK4268449.1"/>
    </source>
</evidence>
<evidence type="ECO:0000259" key="14">
    <source>
        <dbReference type="PROSITE" id="PS50011"/>
    </source>
</evidence>
<evidence type="ECO:0000313" key="17">
    <source>
        <dbReference type="Proteomes" id="UP001293593"/>
    </source>
</evidence>
<evidence type="ECO:0000256" key="13">
    <source>
        <dbReference type="RuleBase" id="RU000304"/>
    </source>
</evidence>
<dbReference type="PROSITE" id="PS00107">
    <property type="entry name" value="PROTEIN_KINASE_ATP"/>
    <property type="match status" value="1"/>
</dbReference>
<dbReference type="PROSITE" id="PS50011">
    <property type="entry name" value="PROTEIN_KINASE_DOM"/>
    <property type="match status" value="1"/>
</dbReference>
<dbReference type="GO" id="GO:0005524">
    <property type="term" value="F:ATP binding"/>
    <property type="evidence" value="ECO:0007669"/>
    <property type="project" value="UniProtKB-UniRule"/>
</dbReference>
<dbReference type="Gene3D" id="3.30.200.20">
    <property type="entry name" value="Phosphorylase Kinase, domain 1"/>
    <property type="match status" value="1"/>
</dbReference>
<name>A0AAE1MK86_9FABA</name>